<feature type="signal peptide" evidence="5">
    <location>
        <begin position="1"/>
        <end position="20"/>
    </location>
</feature>
<dbReference type="RefSeq" id="WP_166915831.1">
    <property type="nucleotide sequence ID" value="NZ_CP050253.1"/>
</dbReference>
<dbReference type="InParanoid" id="A0A6G9IBM8"/>
<dbReference type="SUPFAM" id="SSF53850">
    <property type="entry name" value="Periplasmic binding protein-like II"/>
    <property type="match status" value="1"/>
</dbReference>
<evidence type="ECO:0000256" key="4">
    <source>
        <dbReference type="RuleBase" id="RU003744"/>
    </source>
</evidence>
<accession>A0A6G9IBM8</accession>
<feature type="chain" id="PRO_5026162286" evidence="5">
    <location>
        <begin position="21"/>
        <end position="266"/>
    </location>
</feature>
<dbReference type="EMBL" id="CP050253">
    <property type="protein sequence ID" value="QIQ21229.1"/>
    <property type="molecule type" value="Genomic_DNA"/>
</dbReference>
<dbReference type="SMART" id="SM00062">
    <property type="entry name" value="PBPb"/>
    <property type="match status" value="1"/>
</dbReference>
<proteinExistence type="inferred from homology"/>
<dbReference type="KEGG" id="orb:IPMB12_05755"/>
<evidence type="ECO:0000256" key="2">
    <source>
        <dbReference type="ARBA" id="ARBA00010333"/>
    </source>
</evidence>
<sequence>MKKQITGLVMLMGVVGLVLAGCDNQSSENAAAQSEQTQVLKIGATGQSYPNSFKQDDKLVGFDVEVTEAIANELGYKVEWVNAEFGGLMAQLEAGRLDTVANAVAVTEARQQRYNFTIPYSYYGSQVVTNTANTDINTLEDLPGKTISGVLGSNHINVLRNAFPNNEVNIRTYETRDGAMYDLVYNRVDGYVNSKPILLAEIKRNNLPFKLVGEPLVIEEVAYPFEKNAHGDELRAKFNQAIEKLSAEGVISKISIKYYGEDISSK</sequence>
<dbReference type="CDD" id="cd13709">
    <property type="entry name" value="PBP2_YxeM"/>
    <property type="match status" value="1"/>
</dbReference>
<keyword evidence="3 5" id="KW-0732">Signal</keyword>
<dbReference type="AlphaFoldDB" id="A0A6G9IBM8"/>
<evidence type="ECO:0000313" key="8">
    <source>
        <dbReference type="Proteomes" id="UP000501168"/>
    </source>
</evidence>
<feature type="domain" description="Solute-binding protein family 3/N-terminal" evidence="6">
    <location>
        <begin position="39"/>
        <end position="262"/>
    </location>
</feature>
<protein>
    <submittedName>
        <fullName evidence="7">Amino acid ABC transporter substrate-binding protein</fullName>
    </submittedName>
</protein>
<keyword evidence="8" id="KW-1185">Reference proteome</keyword>
<evidence type="ECO:0000259" key="6">
    <source>
        <dbReference type="SMART" id="SM00062"/>
    </source>
</evidence>
<comment type="similarity">
    <text evidence="2 4">Belongs to the bacterial solute-binding protein 3 family.</text>
</comment>
<dbReference type="Proteomes" id="UP000501168">
    <property type="component" value="Chromosome"/>
</dbReference>
<reference evidence="7 8" key="1">
    <citation type="submission" date="2020-03" db="EMBL/GenBank/DDBJ databases">
        <title>Complete genome sequence of Orbus sp. IPMB12 (BCRC 80908).</title>
        <authorList>
            <person name="Lo W.-S."/>
            <person name="Chang T.-H."/>
            <person name="Kuo C.-H."/>
        </authorList>
    </citation>
    <scope>NUCLEOTIDE SEQUENCE [LARGE SCALE GENOMIC DNA]</scope>
    <source>
        <strain evidence="7 8">IPMB12</strain>
    </source>
</reference>
<dbReference type="GO" id="GO:0030313">
    <property type="term" value="C:cell envelope"/>
    <property type="evidence" value="ECO:0007669"/>
    <property type="project" value="UniProtKB-SubCell"/>
</dbReference>
<dbReference type="PANTHER" id="PTHR35936">
    <property type="entry name" value="MEMBRANE-BOUND LYTIC MUREIN TRANSGLYCOSYLASE F"/>
    <property type="match status" value="1"/>
</dbReference>
<evidence type="ECO:0000256" key="3">
    <source>
        <dbReference type="ARBA" id="ARBA00022729"/>
    </source>
</evidence>
<evidence type="ECO:0000313" key="7">
    <source>
        <dbReference type="EMBL" id="QIQ21229.1"/>
    </source>
</evidence>
<dbReference type="InterPro" id="IPR001638">
    <property type="entry name" value="Solute-binding_3/MltF_N"/>
</dbReference>
<dbReference type="InterPro" id="IPR018313">
    <property type="entry name" value="SBP_3_CS"/>
</dbReference>
<comment type="subcellular location">
    <subcellularLocation>
        <location evidence="1">Cell envelope</location>
    </subcellularLocation>
</comment>
<organism evidence="7 8">
    <name type="scientific">Zophobihabitans entericus</name>
    <dbReference type="NCBI Taxonomy" id="1635327"/>
    <lineage>
        <taxon>Bacteria</taxon>
        <taxon>Pseudomonadati</taxon>
        <taxon>Pseudomonadota</taxon>
        <taxon>Gammaproteobacteria</taxon>
        <taxon>Orbales</taxon>
        <taxon>Orbaceae</taxon>
        <taxon>Zophobihabitans</taxon>
    </lineage>
</organism>
<dbReference type="PROSITE" id="PS01039">
    <property type="entry name" value="SBP_BACTERIAL_3"/>
    <property type="match status" value="1"/>
</dbReference>
<name>A0A6G9IBM8_9GAMM</name>
<gene>
    <name evidence="7" type="ORF">IPMB12_05755</name>
</gene>
<evidence type="ECO:0000256" key="5">
    <source>
        <dbReference type="SAM" id="SignalP"/>
    </source>
</evidence>
<dbReference type="Pfam" id="PF00497">
    <property type="entry name" value="SBP_bac_3"/>
    <property type="match status" value="1"/>
</dbReference>
<dbReference type="PANTHER" id="PTHR35936:SF19">
    <property type="entry name" value="AMINO-ACID-BINDING PROTEIN YXEM-RELATED"/>
    <property type="match status" value="1"/>
</dbReference>
<dbReference type="Gene3D" id="3.40.190.10">
    <property type="entry name" value="Periplasmic binding protein-like II"/>
    <property type="match status" value="2"/>
</dbReference>
<dbReference type="PROSITE" id="PS51257">
    <property type="entry name" value="PROKAR_LIPOPROTEIN"/>
    <property type="match status" value="1"/>
</dbReference>
<evidence type="ECO:0000256" key="1">
    <source>
        <dbReference type="ARBA" id="ARBA00004196"/>
    </source>
</evidence>